<keyword evidence="5" id="KW-1185">Reference proteome</keyword>
<evidence type="ECO:0000256" key="1">
    <source>
        <dbReference type="ARBA" id="ARBA00023002"/>
    </source>
</evidence>
<proteinExistence type="predicted"/>
<protein>
    <submittedName>
        <fullName evidence="4">NADP oxidoreductase</fullName>
    </submittedName>
</protein>
<dbReference type="PANTHER" id="PTHR14239">
    <property type="entry name" value="DUDULIN-RELATED"/>
    <property type="match status" value="1"/>
</dbReference>
<keyword evidence="1" id="KW-0560">Oxidoreductase</keyword>
<name>A0A8J3PBZ1_9ACTN</name>
<feature type="region of interest" description="Disordered" evidence="2">
    <location>
        <begin position="201"/>
        <end position="226"/>
    </location>
</feature>
<dbReference type="PANTHER" id="PTHR14239:SF10">
    <property type="entry name" value="REDUCTASE"/>
    <property type="match status" value="1"/>
</dbReference>
<comment type="caution">
    <text evidence="4">The sequence shown here is derived from an EMBL/GenBank/DDBJ whole genome shotgun (WGS) entry which is preliminary data.</text>
</comment>
<evidence type="ECO:0000313" key="4">
    <source>
        <dbReference type="EMBL" id="GIG10863.1"/>
    </source>
</evidence>
<dbReference type="AlphaFoldDB" id="A0A8J3PBZ1"/>
<dbReference type="InterPro" id="IPR028939">
    <property type="entry name" value="P5C_Rdtase_cat_N"/>
</dbReference>
<accession>A0A8J3PBZ1</accession>
<dbReference type="InterPro" id="IPR036291">
    <property type="entry name" value="NAD(P)-bd_dom_sf"/>
</dbReference>
<evidence type="ECO:0000256" key="2">
    <source>
        <dbReference type="SAM" id="MobiDB-lite"/>
    </source>
</evidence>
<evidence type="ECO:0000259" key="3">
    <source>
        <dbReference type="Pfam" id="PF03807"/>
    </source>
</evidence>
<feature type="domain" description="Pyrroline-5-carboxylate reductase catalytic N-terminal" evidence="3">
    <location>
        <begin position="21"/>
        <end position="110"/>
    </location>
</feature>
<dbReference type="GO" id="GO:0016491">
    <property type="term" value="F:oxidoreductase activity"/>
    <property type="evidence" value="ECO:0007669"/>
    <property type="project" value="UniProtKB-KW"/>
</dbReference>
<reference evidence="4 5" key="1">
    <citation type="submission" date="2021-01" db="EMBL/GenBank/DDBJ databases">
        <title>Whole genome shotgun sequence of Catellatospora coxensis NBRC 107359.</title>
        <authorList>
            <person name="Komaki H."/>
            <person name="Tamura T."/>
        </authorList>
    </citation>
    <scope>NUCLEOTIDE SEQUENCE [LARGE SCALE GENOMIC DNA]</scope>
    <source>
        <strain evidence="4 5">NBRC 107359</strain>
    </source>
</reference>
<dbReference type="Pfam" id="PF03807">
    <property type="entry name" value="F420_oxidored"/>
    <property type="match status" value="1"/>
</dbReference>
<dbReference type="Proteomes" id="UP000630887">
    <property type="component" value="Unassembled WGS sequence"/>
</dbReference>
<dbReference type="SUPFAM" id="SSF51735">
    <property type="entry name" value="NAD(P)-binding Rossmann-fold domains"/>
    <property type="match status" value="1"/>
</dbReference>
<sequence length="238" mass="24217">MTTVVPAIMPGDGGRQWAMTTIGCIGSGYIGGTVARLAVAAGYDVVLSNSRGPETLAGLAAELGPRARAGTVAQAAAAGDLVLVSVPLHAYDSVPPEPLAGKVVMDTNNYYPERDGQIEVLDDGSATSSELLQRHLAGAHVVKVFNNIFYKHLGSLARPAGSPDRSALPIASDDPAAKAAVTAFLDAIGYDAVDAGPLSAGRKYQPGTPAYGTPYGTFDDENGTPAPAADVRAAVEAA</sequence>
<organism evidence="4 5">
    <name type="scientific">Catellatospora coxensis</name>
    <dbReference type="NCBI Taxonomy" id="310354"/>
    <lineage>
        <taxon>Bacteria</taxon>
        <taxon>Bacillati</taxon>
        <taxon>Actinomycetota</taxon>
        <taxon>Actinomycetes</taxon>
        <taxon>Micromonosporales</taxon>
        <taxon>Micromonosporaceae</taxon>
        <taxon>Catellatospora</taxon>
    </lineage>
</organism>
<evidence type="ECO:0000313" key="5">
    <source>
        <dbReference type="Proteomes" id="UP000630887"/>
    </source>
</evidence>
<dbReference type="InterPro" id="IPR051267">
    <property type="entry name" value="STEAP_metalloreductase"/>
</dbReference>
<gene>
    <name evidence="4" type="ORF">Cco03nite_75630</name>
</gene>
<dbReference type="Gene3D" id="3.40.50.720">
    <property type="entry name" value="NAD(P)-binding Rossmann-like Domain"/>
    <property type="match status" value="1"/>
</dbReference>
<dbReference type="EMBL" id="BONI01000104">
    <property type="protein sequence ID" value="GIG10863.1"/>
    <property type="molecule type" value="Genomic_DNA"/>
</dbReference>